<dbReference type="EMBL" id="MBQD01000025">
    <property type="protein sequence ID" value="OCL31667.1"/>
    <property type="molecule type" value="Genomic_DNA"/>
</dbReference>
<gene>
    <name evidence="5" type="ORF">BCR15_08520</name>
</gene>
<dbReference type="Proteomes" id="UP000093501">
    <property type="component" value="Unassembled WGS sequence"/>
</dbReference>
<name>A0A1C0AHY2_9ACTN</name>
<reference evidence="6" key="1">
    <citation type="submission" date="2016-07" db="EMBL/GenBank/DDBJ databases">
        <authorList>
            <person name="Florea S."/>
            <person name="Webb J.S."/>
            <person name="Jaromczyk J."/>
            <person name="Schardl C.L."/>
        </authorList>
    </citation>
    <scope>NUCLEOTIDE SEQUENCE [LARGE SCALE GENOMIC DNA]</scope>
    <source>
        <strain evidence="6">IPBSL-7</strain>
    </source>
</reference>
<feature type="domain" description="Histidine kinase/HSP90-like ATPase" evidence="4">
    <location>
        <begin position="303"/>
        <end position="398"/>
    </location>
</feature>
<evidence type="ECO:0000256" key="1">
    <source>
        <dbReference type="ARBA" id="ARBA00022679"/>
    </source>
</evidence>
<evidence type="ECO:0000256" key="2">
    <source>
        <dbReference type="ARBA" id="ARBA00022777"/>
    </source>
</evidence>
<keyword evidence="1" id="KW-0808">Transferase</keyword>
<evidence type="ECO:0000256" key="3">
    <source>
        <dbReference type="ARBA" id="ARBA00023012"/>
    </source>
</evidence>
<dbReference type="AlphaFoldDB" id="A0A1C0AHY2"/>
<dbReference type="GO" id="GO:0016301">
    <property type="term" value="F:kinase activity"/>
    <property type="evidence" value="ECO:0007669"/>
    <property type="project" value="UniProtKB-KW"/>
</dbReference>
<evidence type="ECO:0000313" key="6">
    <source>
        <dbReference type="Proteomes" id="UP000093501"/>
    </source>
</evidence>
<comment type="caution">
    <text evidence="5">The sequence shown here is derived from an EMBL/GenBank/DDBJ whole genome shotgun (WGS) entry which is preliminary data.</text>
</comment>
<keyword evidence="3" id="KW-0902">Two-component regulatory system</keyword>
<dbReference type="PANTHER" id="PTHR24421">
    <property type="entry name" value="NITRATE/NITRITE SENSOR PROTEIN NARX-RELATED"/>
    <property type="match status" value="1"/>
</dbReference>
<protein>
    <recommendedName>
        <fullName evidence="4">Histidine kinase/HSP90-like ATPase domain-containing protein</fullName>
    </recommendedName>
</protein>
<dbReference type="PANTHER" id="PTHR24421:SF61">
    <property type="entry name" value="OXYGEN SENSOR HISTIDINE KINASE NREB"/>
    <property type="match status" value="1"/>
</dbReference>
<dbReference type="GO" id="GO:0000160">
    <property type="term" value="P:phosphorelay signal transduction system"/>
    <property type="evidence" value="ECO:0007669"/>
    <property type="project" value="UniProtKB-KW"/>
</dbReference>
<proteinExistence type="predicted"/>
<dbReference type="Pfam" id="PF02518">
    <property type="entry name" value="HATPase_c"/>
    <property type="match status" value="1"/>
</dbReference>
<dbReference type="RefSeq" id="WP_068752444.1">
    <property type="nucleotide sequence ID" value="NZ_LR214441.1"/>
</dbReference>
<keyword evidence="6" id="KW-1185">Reference proteome</keyword>
<sequence length="407" mass="43886">MPEQALTTTRPRRARSAAWPGGQAVVGFRDRYDLLGRVYAVAVVARSLLGFHAVFVNLFYVIPYSYGPIGVTAASVALTVWHVFISWWMMDPANRTVRAHLADLGMTVTIILYSVLVVPPGGSPLSMAGYWAAGCAAYAAIFLSTPWGVVFALATSAALLGVPEHFELQRLGASFVTVVLIACLGVLIQQFRATIMEHERERVRTAALAERERLSRIVHDGALQVLALVEREGPEMGERGARLAALARESEAQLRALLQDREVVDADHDNLVDLAAALDKYQSARVTVSTMASLVMAPRAVVDEVESALSEILTNVRSHAGPDAQAWILLDQETDREVILWVRDNGVGMSAEQVTQAAEAGRMGIKGSIVGRITALGGSALLKSSPGAGAEWELRIPIDVEAGDRAR</sequence>
<dbReference type="InterPro" id="IPR036890">
    <property type="entry name" value="HATPase_C_sf"/>
</dbReference>
<accession>A0A1C0AHY2</accession>
<dbReference type="InterPro" id="IPR050482">
    <property type="entry name" value="Sensor_HK_TwoCompSys"/>
</dbReference>
<organism evidence="5 6">
    <name type="scientific">Tessaracoccus lapidicaptus</name>
    <dbReference type="NCBI Taxonomy" id="1427523"/>
    <lineage>
        <taxon>Bacteria</taxon>
        <taxon>Bacillati</taxon>
        <taxon>Actinomycetota</taxon>
        <taxon>Actinomycetes</taxon>
        <taxon>Propionibacteriales</taxon>
        <taxon>Propionibacteriaceae</taxon>
        <taxon>Tessaracoccus</taxon>
    </lineage>
</organism>
<dbReference type="SUPFAM" id="SSF55874">
    <property type="entry name" value="ATPase domain of HSP90 chaperone/DNA topoisomerase II/histidine kinase"/>
    <property type="match status" value="1"/>
</dbReference>
<keyword evidence="2" id="KW-0418">Kinase</keyword>
<dbReference type="Gene3D" id="3.30.565.10">
    <property type="entry name" value="Histidine kinase-like ATPase, C-terminal domain"/>
    <property type="match status" value="1"/>
</dbReference>
<dbReference type="InterPro" id="IPR003594">
    <property type="entry name" value="HATPase_dom"/>
</dbReference>
<evidence type="ECO:0000313" key="5">
    <source>
        <dbReference type="EMBL" id="OCL31667.1"/>
    </source>
</evidence>
<evidence type="ECO:0000259" key="4">
    <source>
        <dbReference type="Pfam" id="PF02518"/>
    </source>
</evidence>